<dbReference type="GO" id="GO:0016491">
    <property type="term" value="F:oxidoreductase activity"/>
    <property type="evidence" value="ECO:0007669"/>
    <property type="project" value="UniProtKB-KW"/>
</dbReference>
<dbReference type="InterPro" id="IPR029063">
    <property type="entry name" value="SAM-dependent_MTases_sf"/>
</dbReference>
<evidence type="ECO:0000256" key="4">
    <source>
        <dbReference type="ARBA" id="ARBA00022643"/>
    </source>
</evidence>
<dbReference type="SUPFAM" id="SSF53335">
    <property type="entry name" value="S-adenosyl-L-methionine-dependent methyltransferases"/>
    <property type="match status" value="1"/>
</dbReference>
<keyword evidence="9" id="KW-1185">Reference proteome</keyword>
<proteinExistence type="inferred from homology"/>
<feature type="domain" description="Nitroreductase" evidence="7">
    <location>
        <begin position="57"/>
        <end position="101"/>
    </location>
</feature>
<dbReference type="Pfam" id="PF00881">
    <property type="entry name" value="Nitroreductase"/>
    <property type="match status" value="2"/>
</dbReference>
<dbReference type="Gene3D" id="3.40.109.10">
    <property type="entry name" value="NADH Oxidase"/>
    <property type="match status" value="1"/>
</dbReference>
<dbReference type="Proteomes" id="UP000320390">
    <property type="component" value="Chromosome"/>
</dbReference>
<evidence type="ECO:0000256" key="5">
    <source>
        <dbReference type="ARBA" id="ARBA00023002"/>
    </source>
</evidence>
<evidence type="ECO:0000259" key="7">
    <source>
        <dbReference type="Pfam" id="PF00881"/>
    </source>
</evidence>
<dbReference type="AlphaFoldDB" id="A0A518EQK8"/>
<keyword evidence="5 8" id="KW-0560">Oxidoreductase</keyword>
<evidence type="ECO:0000256" key="2">
    <source>
        <dbReference type="ARBA" id="ARBA00007118"/>
    </source>
</evidence>
<organism evidence="8 9">
    <name type="scientific">Saltatorellus ferox</name>
    <dbReference type="NCBI Taxonomy" id="2528018"/>
    <lineage>
        <taxon>Bacteria</taxon>
        <taxon>Pseudomonadati</taxon>
        <taxon>Planctomycetota</taxon>
        <taxon>Planctomycetia</taxon>
        <taxon>Planctomycetia incertae sedis</taxon>
        <taxon>Saltatorellus</taxon>
    </lineage>
</organism>
<accession>A0A518EQK8</accession>
<dbReference type="EC" id="1.6.99.-" evidence="8"/>
<dbReference type="OrthoDB" id="9812105at2"/>
<dbReference type="Gene3D" id="3.40.50.150">
    <property type="entry name" value="Vaccinia Virus protein VP39"/>
    <property type="match status" value="1"/>
</dbReference>
<dbReference type="PANTHER" id="PTHR43673:SF2">
    <property type="entry name" value="NITROREDUCTASE"/>
    <property type="match status" value="1"/>
</dbReference>
<feature type="compositionally biased region" description="Basic and acidic residues" evidence="6">
    <location>
        <begin position="7"/>
        <end position="17"/>
    </location>
</feature>
<comment type="cofactor">
    <cofactor evidence="1">
        <name>FMN</name>
        <dbReference type="ChEBI" id="CHEBI:58210"/>
    </cofactor>
</comment>
<evidence type="ECO:0000256" key="1">
    <source>
        <dbReference type="ARBA" id="ARBA00001917"/>
    </source>
</evidence>
<reference evidence="8 9" key="1">
    <citation type="submission" date="2019-02" db="EMBL/GenBank/DDBJ databases">
        <title>Deep-cultivation of Planctomycetes and their phenomic and genomic characterization uncovers novel biology.</title>
        <authorList>
            <person name="Wiegand S."/>
            <person name="Jogler M."/>
            <person name="Boedeker C."/>
            <person name="Pinto D."/>
            <person name="Vollmers J."/>
            <person name="Rivas-Marin E."/>
            <person name="Kohn T."/>
            <person name="Peeters S.H."/>
            <person name="Heuer A."/>
            <person name="Rast P."/>
            <person name="Oberbeckmann S."/>
            <person name="Bunk B."/>
            <person name="Jeske O."/>
            <person name="Meyerdierks A."/>
            <person name="Storesund J.E."/>
            <person name="Kallscheuer N."/>
            <person name="Luecker S."/>
            <person name="Lage O.M."/>
            <person name="Pohl T."/>
            <person name="Merkel B.J."/>
            <person name="Hornburger P."/>
            <person name="Mueller R.-W."/>
            <person name="Bruemmer F."/>
            <person name="Labrenz M."/>
            <person name="Spormann A.M."/>
            <person name="Op den Camp H."/>
            <person name="Overmann J."/>
            <person name="Amann R."/>
            <person name="Jetten M.S.M."/>
            <person name="Mascher T."/>
            <person name="Medema M.H."/>
            <person name="Devos D.P."/>
            <person name="Kaster A.-K."/>
            <person name="Ovreas L."/>
            <person name="Rohde M."/>
            <person name="Galperin M.Y."/>
            <person name="Jogler C."/>
        </authorList>
    </citation>
    <scope>NUCLEOTIDE SEQUENCE [LARGE SCALE GENOMIC DNA]</scope>
    <source>
        <strain evidence="8 9">Poly30</strain>
    </source>
</reference>
<evidence type="ECO:0000313" key="9">
    <source>
        <dbReference type="Proteomes" id="UP000320390"/>
    </source>
</evidence>
<feature type="domain" description="Nitroreductase" evidence="7">
    <location>
        <begin position="113"/>
        <end position="190"/>
    </location>
</feature>
<dbReference type="EMBL" id="CP036434">
    <property type="protein sequence ID" value="QDV06371.1"/>
    <property type="molecule type" value="Genomic_DNA"/>
</dbReference>
<sequence length="504" mass="55043">MAAEPTSDPHGDPEKDASGIPDAPAGNRTFDASAADDGSSRPLHDLPDVNFWDVLYGRRSIRKFEDRPVDRALIEQVMHAGIWAPSSCNYQMWDLVAVTDPGINGQLAALSTQMANAPVNVIISYGRDFSEEAWANIQSASALIQNMSLAAHALGLGTFWITQTGGAEKVREAVGLPYDRIVIAVLALGWPKVIPKRGPKRRPLDQVTHFEHYAGRPIPSSTNPSDWDADLLAIYQRARVLNGLRHNKPRAWEQRALVDALDALLPDGKEKPAEGEARQRWLDVLPCTGILTAKLGTIRKGFAFDVVERSLEVAEFCANRVSPRGQALAWPTSTDTDAAETFPAPTPDTYDVVSCFFRLEGLRPEHRADLVRAMASWLKPGGRLLLGYVNARSFHGLTEALRARGSGPKGVEYVLSPDPNIGPFEALTPKSVDSLLQEAGGTVEARFRAQAAPAPEEVDFRTRNMQGLSGKAIRTAASVARMADKIPALSQGRSRFQFLCIRFP</sequence>
<evidence type="ECO:0000256" key="6">
    <source>
        <dbReference type="SAM" id="MobiDB-lite"/>
    </source>
</evidence>
<evidence type="ECO:0000313" key="8">
    <source>
        <dbReference type="EMBL" id="QDV06371.1"/>
    </source>
</evidence>
<protein>
    <submittedName>
        <fullName evidence="8">NADPH-flavin oxidoreductase</fullName>
        <ecNumber evidence="8">1.6.99.-</ecNumber>
    </submittedName>
</protein>
<comment type="similarity">
    <text evidence="2">Belongs to the nitroreductase family.</text>
</comment>
<dbReference type="CDD" id="cd02136">
    <property type="entry name" value="PnbA_NfnB-like"/>
    <property type="match status" value="1"/>
</dbReference>
<dbReference type="InterPro" id="IPR000415">
    <property type="entry name" value="Nitroreductase-like"/>
</dbReference>
<dbReference type="RefSeq" id="WP_145196488.1">
    <property type="nucleotide sequence ID" value="NZ_CP036434.1"/>
</dbReference>
<name>A0A518EQK8_9BACT</name>
<keyword evidence="4" id="KW-0288">FMN</keyword>
<keyword evidence="3" id="KW-0285">Flavoprotein</keyword>
<dbReference type="CDD" id="cd02440">
    <property type="entry name" value="AdoMet_MTases"/>
    <property type="match status" value="1"/>
</dbReference>
<dbReference type="PANTHER" id="PTHR43673">
    <property type="entry name" value="NAD(P)H NITROREDUCTASE YDGI-RELATED"/>
    <property type="match status" value="1"/>
</dbReference>
<dbReference type="SUPFAM" id="SSF55469">
    <property type="entry name" value="FMN-dependent nitroreductase-like"/>
    <property type="match status" value="1"/>
</dbReference>
<evidence type="ECO:0000256" key="3">
    <source>
        <dbReference type="ARBA" id="ARBA00022630"/>
    </source>
</evidence>
<dbReference type="Pfam" id="PF13489">
    <property type="entry name" value="Methyltransf_23"/>
    <property type="match status" value="1"/>
</dbReference>
<feature type="region of interest" description="Disordered" evidence="6">
    <location>
        <begin position="1"/>
        <end position="41"/>
    </location>
</feature>
<gene>
    <name evidence="8" type="primary">frp</name>
    <name evidence="8" type="ORF">Poly30_18800</name>
</gene>
<dbReference type="InterPro" id="IPR029479">
    <property type="entry name" value="Nitroreductase"/>
</dbReference>